<keyword evidence="3" id="KW-1185">Reference proteome</keyword>
<sequence length="128" mass="14586">MNSTKATLPRLRVSRPRNHDDDVSGQGQAIKDFIVANIKILNGNSTFPSRTARRPDGQASEKIRWQWQDEPVRMRFQIRPLKSRNGMDTGDRVTARIRVLGLCAKRSSGWPELVAATHHHSRWCKSQA</sequence>
<feature type="region of interest" description="Disordered" evidence="1">
    <location>
        <begin position="1"/>
        <end position="26"/>
    </location>
</feature>
<reference evidence="3" key="1">
    <citation type="journal article" date="2011" name="Genetics">
        <title>Massive changes in genome architecture accompany the transition to self-fertility in the filamentous fungus Neurospora tetrasperma.</title>
        <authorList>
            <person name="Ellison C.E."/>
            <person name="Stajich J.E."/>
            <person name="Jacobson D.J."/>
            <person name="Natvig D.O."/>
            <person name="Lapidus A."/>
            <person name="Foster B."/>
            <person name="Aerts A."/>
            <person name="Riley R."/>
            <person name="Lindquist E.A."/>
            <person name="Grigoriev I.V."/>
            <person name="Taylor J.W."/>
        </authorList>
    </citation>
    <scope>NUCLEOTIDE SEQUENCE [LARGE SCALE GENOMIC DNA]</scope>
    <source>
        <strain evidence="3">FGSC 2508 / P0657</strain>
    </source>
</reference>
<dbReference type="HOGENOM" id="CLU_1971135_0_0_1"/>
<gene>
    <name evidence="2" type="ORF">NEUTE1DRAFT_101859</name>
</gene>
<proteinExistence type="predicted"/>
<evidence type="ECO:0000256" key="1">
    <source>
        <dbReference type="SAM" id="MobiDB-lite"/>
    </source>
</evidence>
<protein>
    <submittedName>
        <fullName evidence="2">Uncharacterized protein</fullName>
    </submittedName>
</protein>
<evidence type="ECO:0000313" key="2">
    <source>
        <dbReference type="EMBL" id="EGO56581.1"/>
    </source>
</evidence>
<dbReference type="AlphaFoldDB" id="F8MQF1"/>
<dbReference type="EMBL" id="GL891305">
    <property type="protein sequence ID" value="EGO56581.1"/>
    <property type="molecule type" value="Genomic_DNA"/>
</dbReference>
<dbReference type="RefSeq" id="XP_009852165.1">
    <property type="nucleotide sequence ID" value="XM_009853863.1"/>
</dbReference>
<accession>F8MQF1</accession>
<dbReference type="VEuPathDB" id="FungiDB:NEUTE1DRAFT_101859"/>
<organism evidence="2 3">
    <name type="scientific">Neurospora tetrasperma (strain FGSC 2508 / ATCC MYA-4615 / P0657)</name>
    <dbReference type="NCBI Taxonomy" id="510951"/>
    <lineage>
        <taxon>Eukaryota</taxon>
        <taxon>Fungi</taxon>
        <taxon>Dikarya</taxon>
        <taxon>Ascomycota</taxon>
        <taxon>Pezizomycotina</taxon>
        <taxon>Sordariomycetes</taxon>
        <taxon>Sordariomycetidae</taxon>
        <taxon>Sordariales</taxon>
        <taxon>Sordariaceae</taxon>
        <taxon>Neurospora</taxon>
    </lineage>
</organism>
<dbReference type="GeneID" id="20821828"/>
<dbReference type="Proteomes" id="UP000008065">
    <property type="component" value="Unassembled WGS sequence"/>
</dbReference>
<dbReference type="KEGG" id="nte:NEUTE1DRAFT101859"/>
<evidence type="ECO:0000313" key="3">
    <source>
        <dbReference type="Proteomes" id="UP000008065"/>
    </source>
</evidence>
<name>F8MQF1_NEUT8</name>